<reference evidence="2" key="1">
    <citation type="submission" date="2022-05" db="EMBL/GenBank/DDBJ databases">
        <title>The Musa troglodytarum L. genome provides insights into the mechanism of non-climacteric behaviour and enrichment of carotenoids.</title>
        <authorList>
            <person name="Wang J."/>
        </authorList>
    </citation>
    <scope>NUCLEOTIDE SEQUENCE</scope>
    <source>
        <tissue evidence="2">Leaf</tissue>
    </source>
</reference>
<protein>
    <submittedName>
        <fullName evidence="2">Uncharacterized protein</fullName>
    </submittedName>
</protein>
<keyword evidence="3" id="KW-1185">Reference proteome</keyword>
<proteinExistence type="predicted"/>
<feature type="region of interest" description="Disordered" evidence="1">
    <location>
        <begin position="1"/>
        <end position="36"/>
    </location>
</feature>
<dbReference type="OrthoDB" id="1921042at2759"/>
<dbReference type="EMBL" id="CP097505">
    <property type="protein sequence ID" value="URD94258.1"/>
    <property type="molecule type" value="Genomic_DNA"/>
</dbReference>
<evidence type="ECO:0000256" key="1">
    <source>
        <dbReference type="SAM" id="MobiDB-lite"/>
    </source>
</evidence>
<name>A0A9E7JUW1_9LILI</name>
<evidence type="ECO:0000313" key="2">
    <source>
        <dbReference type="EMBL" id="URD94258.1"/>
    </source>
</evidence>
<dbReference type="GO" id="GO:0016071">
    <property type="term" value="P:mRNA metabolic process"/>
    <property type="evidence" value="ECO:0007669"/>
    <property type="project" value="UniProtKB-ARBA"/>
</dbReference>
<dbReference type="InterPro" id="IPR028322">
    <property type="entry name" value="PNRC-like_rgn"/>
</dbReference>
<dbReference type="PANTHER" id="PTHR35306">
    <property type="entry name" value="BNAA03G57290D PROTEIN"/>
    <property type="match status" value="1"/>
</dbReference>
<gene>
    <name evidence="2" type="ORF">MUK42_01524</name>
</gene>
<dbReference type="Pfam" id="PF15365">
    <property type="entry name" value="PNRC"/>
    <property type="match status" value="1"/>
</dbReference>
<dbReference type="AlphaFoldDB" id="A0A9E7JUW1"/>
<accession>A0A9E7JUW1</accession>
<dbReference type="Proteomes" id="UP001055439">
    <property type="component" value="Chromosome 3"/>
</dbReference>
<evidence type="ECO:0000313" key="3">
    <source>
        <dbReference type="Proteomes" id="UP001055439"/>
    </source>
</evidence>
<sequence>MAILDPNLLPITRSHPKEVGANPSPLTPQQTPKGASFADDLCFSELWAGPAYSDSPPPSSLPIPKYYLRQKRSVSLELPVRRSEVTMPPIIKISALFSHQRVHFFHQQLPSY</sequence>
<dbReference type="PANTHER" id="PTHR35306:SF1">
    <property type="entry name" value="VQ DOMAIN-CONTAINING PROTEIN"/>
    <property type="match status" value="1"/>
</dbReference>
<organism evidence="2 3">
    <name type="scientific">Musa troglodytarum</name>
    <name type="common">fe'i banana</name>
    <dbReference type="NCBI Taxonomy" id="320322"/>
    <lineage>
        <taxon>Eukaryota</taxon>
        <taxon>Viridiplantae</taxon>
        <taxon>Streptophyta</taxon>
        <taxon>Embryophyta</taxon>
        <taxon>Tracheophyta</taxon>
        <taxon>Spermatophyta</taxon>
        <taxon>Magnoliopsida</taxon>
        <taxon>Liliopsida</taxon>
        <taxon>Zingiberales</taxon>
        <taxon>Musaceae</taxon>
        <taxon>Musa</taxon>
    </lineage>
</organism>